<dbReference type="PANTHER" id="PTHR10091">
    <property type="entry name" value="ALDOSE-1-EPIMERASE"/>
    <property type="match status" value="1"/>
</dbReference>
<dbReference type="PIRSF" id="PIRSF005096">
    <property type="entry name" value="GALM"/>
    <property type="match status" value="1"/>
</dbReference>
<dbReference type="OrthoDB" id="274691at2759"/>
<feature type="signal peptide" evidence="9">
    <location>
        <begin position="1"/>
        <end position="26"/>
    </location>
</feature>
<dbReference type="SUPFAM" id="SSF74650">
    <property type="entry name" value="Galactose mutarotase-like"/>
    <property type="match status" value="1"/>
</dbReference>
<feature type="active site" description="Proton acceptor" evidence="6">
    <location>
        <position position="325"/>
    </location>
</feature>
<keyword evidence="9" id="KW-0732">Signal</keyword>
<accession>A0A7J7CNA8</accession>
<evidence type="ECO:0000256" key="8">
    <source>
        <dbReference type="PIRSR" id="PIRSR005096-3"/>
    </source>
</evidence>
<dbReference type="EMBL" id="JAAARO010000015">
    <property type="protein sequence ID" value="KAF5735531.1"/>
    <property type="molecule type" value="Genomic_DNA"/>
</dbReference>
<dbReference type="FunCoup" id="A0A7J7CNA8">
    <property type="interactions" value="638"/>
</dbReference>
<dbReference type="InterPro" id="IPR015443">
    <property type="entry name" value="Aldose_1-epimerase"/>
</dbReference>
<keyword evidence="4 5" id="KW-0119">Carbohydrate metabolism</keyword>
<evidence type="ECO:0000256" key="2">
    <source>
        <dbReference type="ARBA" id="ARBA00006206"/>
    </source>
</evidence>
<feature type="binding site" evidence="8">
    <location>
        <begin position="92"/>
        <end position="93"/>
    </location>
    <ligand>
        <name>beta-D-galactose</name>
        <dbReference type="ChEBI" id="CHEBI:27667"/>
    </ligand>
</feature>
<feature type="binding site" evidence="7">
    <location>
        <position position="260"/>
    </location>
    <ligand>
        <name>beta-D-galactose</name>
        <dbReference type="ChEBI" id="CHEBI:27667"/>
    </ligand>
</feature>
<dbReference type="GO" id="GO:0006006">
    <property type="term" value="P:glucose metabolic process"/>
    <property type="evidence" value="ECO:0007669"/>
    <property type="project" value="TreeGrafter"/>
</dbReference>
<feature type="binding site" evidence="8">
    <location>
        <begin position="194"/>
        <end position="196"/>
    </location>
    <ligand>
        <name>beta-D-galactose</name>
        <dbReference type="ChEBI" id="CHEBI:27667"/>
    </ligand>
</feature>
<dbReference type="InterPro" id="IPR014718">
    <property type="entry name" value="GH-type_carb-bd"/>
</dbReference>
<name>A0A7J7CNA8_TRIWF</name>
<evidence type="ECO:0000256" key="3">
    <source>
        <dbReference type="ARBA" id="ARBA00023235"/>
    </source>
</evidence>
<evidence type="ECO:0000256" key="9">
    <source>
        <dbReference type="SAM" id="SignalP"/>
    </source>
</evidence>
<dbReference type="PANTHER" id="PTHR10091:SF0">
    <property type="entry name" value="GALACTOSE MUTAROTASE"/>
    <property type="match status" value="1"/>
</dbReference>
<sequence length="360" mass="39660">MAKTQFSVLLCLSIVVGIGFLSGSWAKEIVGIYELKKGNFSVKFTNWGATIMSLVVPDKHGKLADVVLGYDKVKIYKNDSVYFGAIVGRVANRIAGAQFTLDGKHYKLVANEGKNMLHGGPKGFSDVVWEVKQHINEGQAPRIVFAYRSFDGEEGFPGNLHVTVAYTILKDNQLNIEMKAKALNKATPVNLAQHAYWNLGGHDSGDVLSQVIQIFASHYTPVDSKLIPTGKVVSVKGTPYDFLEPYAIKSKIDKLPNGYDINYALNGGSSHKLSTTAIVYDKKSGRKMELLTNQPGVQFYTGNYLQDVKGKHGAVYQAHAGLCLETQGFPDAVNHPNFPSQIVRPGHTYKHHMLFKFSTH</sequence>
<evidence type="ECO:0000256" key="1">
    <source>
        <dbReference type="ARBA" id="ARBA00005028"/>
    </source>
</evidence>
<gene>
    <name evidence="10" type="ORF">HS088_TW15G01038</name>
</gene>
<evidence type="ECO:0000256" key="6">
    <source>
        <dbReference type="PIRSR" id="PIRSR005096-1"/>
    </source>
</evidence>
<evidence type="ECO:0000256" key="5">
    <source>
        <dbReference type="PIRNR" id="PIRNR005096"/>
    </source>
</evidence>
<evidence type="ECO:0000313" key="10">
    <source>
        <dbReference type="EMBL" id="KAF5735531.1"/>
    </source>
</evidence>
<dbReference type="GO" id="GO:0033499">
    <property type="term" value="P:galactose catabolic process via UDP-galactose, Leloir pathway"/>
    <property type="evidence" value="ECO:0007669"/>
    <property type="project" value="TreeGrafter"/>
</dbReference>
<reference evidence="10 11" key="1">
    <citation type="journal article" date="2020" name="Nat. Commun.">
        <title>Genome of Tripterygium wilfordii and identification of cytochrome P450 involved in triptolide biosynthesis.</title>
        <authorList>
            <person name="Tu L."/>
            <person name="Su P."/>
            <person name="Zhang Z."/>
            <person name="Gao L."/>
            <person name="Wang J."/>
            <person name="Hu T."/>
            <person name="Zhou J."/>
            <person name="Zhang Y."/>
            <person name="Zhao Y."/>
            <person name="Liu Y."/>
            <person name="Song Y."/>
            <person name="Tong Y."/>
            <person name="Lu Y."/>
            <person name="Yang J."/>
            <person name="Xu C."/>
            <person name="Jia M."/>
            <person name="Peters R.J."/>
            <person name="Huang L."/>
            <person name="Gao W."/>
        </authorList>
    </citation>
    <scope>NUCLEOTIDE SEQUENCE [LARGE SCALE GENOMIC DNA]</scope>
    <source>
        <strain evidence="11">cv. XIE 37</strain>
        <tissue evidence="10">Leaf</tissue>
    </source>
</reference>
<evidence type="ECO:0000256" key="4">
    <source>
        <dbReference type="ARBA" id="ARBA00023277"/>
    </source>
</evidence>
<proteinExistence type="inferred from homology"/>
<dbReference type="GO" id="GO:0004034">
    <property type="term" value="F:aldose 1-epimerase activity"/>
    <property type="evidence" value="ECO:0007669"/>
    <property type="project" value="UniProtKB-EC"/>
</dbReference>
<dbReference type="CDD" id="cd09019">
    <property type="entry name" value="galactose_mutarotase_like"/>
    <property type="match status" value="1"/>
</dbReference>
<comment type="pathway">
    <text evidence="1 5">Carbohydrate metabolism; hexose metabolism.</text>
</comment>
<dbReference type="AlphaFoldDB" id="A0A7J7CNA8"/>
<dbReference type="InParanoid" id="A0A7J7CNA8"/>
<protein>
    <recommendedName>
        <fullName evidence="5">Aldose 1-epimerase</fullName>
        <ecNumber evidence="5">5.1.3.3</ecNumber>
    </recommendedName>
</protein>
<dbReference type="EC" id="5.1.3.3" evidence="5"/>
<keyword evidence="3 5" id="KW-0413">Isomerase</keyword>
<feature type="active site" description="Proton donor" evidence="6">
    <location>
        <position position="194"/>
    </location>
</feature>
<dbReference type="Pfam" id="PF01263">
    <property type="entry name" value="Aldose_epim"/>
    <property type="match status" value="1"/>
</dbReference>
<dbReference type="InterPro" id="IPR008183">
    <property type="entry name" value="Aldose_1/G6P_1-epimerase"/>
</dbReference>
<dbReference type="Gene3D" id="2.70.98.10">
    <property type="match status" value="1"/>
</dbReference>
<dbReference type="InterPro" id="IPR011013">
    <property type="entry name" value="Gal_mutarotase_sf_dom"/>
</dbReference>
<dbReference type="InterPro" id="IPR047215">
    <property type="entry name" value="Galactose_mutarotase-like"/>
</dbReference>
<comment type="caution">
    <text evidence="10">The sequence shown here is derived from an EMBL/GenBank/DDBJ whole genome shotgun (WGS) entry which is preliminary data.</text>
</comment>
<evidence type="ECO:0000256" key="7">
    <source>
        <dbReference type="PIRSR" id="PIRSR005096-2"/>
    </source>
</evidence>
<comment type="catalytic activity">
    <reaction evidence="5">
        <text>alpha-D-glucose = beta-D-glucose</text>
        <dbReference type="Rhea" id="RHEA:10264"/>
        <dbReference type="ChEBI" id="CHEBI:15903"/>
        <dbReference type="ChEBI" id="CHEBI:17925"/>
        <dbReference type="EC" id="5.1.3.3"/>
    </reaction>
</comment>
<dbReference type="Proteomes" id="UP000593562">
    <property type="component" value="Unassembled WGS sequence"/>
</dbReference>
<feature type="chain" id="PRO_5029822571" description="Aldose 1-epimerase" evidence="9">
    <location>
        <begin position="27"/>
        <end position="360"/>
    </location>
</feature>
<keyword evidence="11" id="KW-1185">Reference proteome</keyword>
<dbReference type="UniPathway" id="UPA00242"/>
<organism evidence="10 11">
    <name type="scientific">Tripterygium wilfordii</name>
    <name type="common">Thunder God vine</name>
    <dbReference type="NCBI Taxonomy" id="458696"/>
    <lineage>
        <taxon>Eukaryota</taxon>
        <taxon>Viridiplantae</taxon>
        <taxon>Streptophyta</taxon>
        <taxon>Embryophyta</taxon>
        <taxon>Tracheophyta</taxon>
        <taxon>Spermatophyta</taxon>
        <taxon>Magnoliopsida</taxon>
        <taxon>eudicotyledons</taxon>
        <taxon>Gunneridae</taxon>
        <taxon>Pentapetalae</taxon>
        <taxon>rosids</taxon>
        <taxon>fabids</taxon>
        <taxon>Celastrales</taxon>
        <taxon>Celastraceae</taxon>
        <taxon>Tripterygium</taxon>
    </lineage>
</organism>
<dbReference type="FunFam" id="2.70.98.10:FF:000008">
    <property type="entry name" value="Aldose 1-epimerase"/>
    <property type="match status" value="1"/>
</dbReference>
<evidence type="ECO:0000313" key="11">
    <source>
        <dbReference type="Proteomes" id="UP000593562"/>
    </source>
</evidence>
<dbReference type="GO" id="GO:0030246">
    <property type="term" value="F:carbohydrate binding"/>
    <property type="evidence" value="ECO:0007669"/>
    <property type="project" value="InterPro"/>
</dbReference>
<comment type="similarity">
    <text evidence="2 5">Belongs to the aldose epimerase family.</text>
</comment>
<dbReference type="NCBIfam" id="NF008277">
    <property type="entry name" value="PRK11055.1"/>
    <property type="match status" value="1"/>
</dbReference>